<gene>
    <name evidence="1" type="ORF">LCGC14_2284310</name>
</gene>
<name>A0A0F9CSZ8_9ZZZZ</name>
<dbReference type="AlphaFoldDB" id="A0A0F9CSZ8"/>
<evidence type="ECO:0000313" key="1">
    <source>
        <dbReference type="EMBL" id="KKL52553.1"/>
    </source>
</evidence>
<protein>
    <submittedName>
        <fullName evidence="1">Uncharacterized protein</fullName>
    </submittedName>
</protein>
<organism evidence="1">
    <name type="scientific">marine sediment metagenome</name>
    <dbReference type="NCBI Taxonomy" id="412755"/>
    <lineage>
        <taxon>unclassified sequences</taxon>
        <taxon>metagenomes</taxon>
        <taxon>ecological metagenomes</taxon>
    </lineage>
</organism>
<proteinExistence type="predicted"/>
<reference evidence="1" key="1">
    <citation type="journal article" date="2015" name="Nature">
        <title>Complex archaea that bridge the gap between prokaryotes and eukaryotes.</title>
        <authorList>
            <person name="Spang A."/>
            <person name="Saw J.H."/>
            <person name="Jorgensen S.L."/>
            <person name="Zaremba-Niedzwiedzka K."/>
            <person name="Martijn J."/>
            <person name="Lind A.E."/>
            <person name="van Eijk R."/>
            <person name="Schleper C."/>
            <person name="Guy L."/>
            <person name="Ettema T.J."/>
        </authorList>
    </citation>
    <scope>NUCLEOTIDE SEQUENCE</scope>
</reference>
<dbReference type="EMBL" id="LAZR01031851">
    <property type="protein sequence ID" value="KKL52553.1"/>
    <property type="molecule type" value="Genomic_DNA"/>
</dbReference>
<sequence>MTRLIGTLIFNFDDTDSVERNLFAIKDSELRITNSERSGADPSDIEWAYSEPEMTDWSASATLNMEVDEDVQDITQSEIEELAFTKAEFPISFLAPTGATYSGTVFVRNFSISSADQRVQEIRIDLRGTGILTPVTVT</sequence>
<accession>A0A0F9CSZ8</accession>
<comment type="caution">
    <text evidence="1">The sequence shown here is derived from an EMBL/GenBank/DDBJ whole genome shotgun (WGS) entry which is preliminary data.</text>
</comment>